<dbReference type="Pfam" id="PF08953">
    <property type="entry name" value="DUF1899"/>
    <property type="match status" value="1"/>
</dbReference>
<evidence type="ECO:0000256" key="4">
    <source>
        <dbReference type="ARBA" id="ARBA00022574"/>
    </source>
</evidence>
<dbReference type="GO" id="GO:0003779">
    <property type="term" value="F:actin binding"/>
    <property type="evidence" value="ECO:0007669"/>
    <property type="project" value="UniProtKB-KW"/>
</dbReference>
<keyword evidence="4" id="KW-0853">WD repeat</keyword>
<feature type="non-terminal residue" evidence="8">
    <location>
        <position position="147"/>
    </location>
</feature>
<evidence type="ECO:0000256" key="1">
    <source>
        <dbReference type="ARBA" id="ARBA00004496"/>
    </source>
</evidence>
<gene>
    <name evidence="8" type="ORF">PHPALM_19080</name>
</gene>
<comment type="caution">
    <text evidence="8">The sequence shown here is derived from an EMBL/GenBank/DDBJ whole genome shotgun (WGS) entry which is preliminary data.</text>
</comment>
<sequence>MAPRFAFRASKFRNVECKCLPREQSFDQLQVSSSPVDGNVVAATSSSFAFAHQMDNGGAIQVKALAQTGKEAPNTPPLVRAHPTGRVTALSFLPFHDDLLLSAGDANATVKLWKLPDAEPLTEDLVTLVTEFQQMGIVAGIVPHSSA</sequence>
<evidence type="ECO:0000256" key="2">
    <source>
        <dbReference type="ARBA" id="ARBA00009482"/>
    </source>
</evidence>
<evidence type="ECO:0000256" key="3">
    <source>
        <dbReference type="ARBA" id="ARBA00022490"/>
    </source>
</evidence>
<keyword evidence="9" id="KW-1185">Reference proteome</keyword>
<dbReference type="SUPFAM" id="SSF50978">
    <property type="entry name" value="WD40 repeat-like"/>
    <property type="match status" value="1"/>
</dbReference>
<dbReference type="Proteomes" id="UP000237271">
    <property type="component" value="Unassembled WGS sequence"/>
</dbReference>
<feature type="domain" description="DUF1899" evidence="7">
    <location>
        <begin position="4"/>
        <end position="69"/>
    </location>
</feature>
<comment type="similarity">
    <text evidence="2">Belongs to the WD repeat coronin family.</text>
</comment>
<accession>A0A2P4XI68</accession>
<dbReference type="OrthoDB" id="1850764at2759"/>
<evidence type="ECO:0000256" key="5">
    <source>
        <dbReference type="ARBA" id="ARBA00022737"/>
    </source>
</evidence>
<dbReference type="InterPro" id="IPR036322">
    <property type="entry name" value="WD40_repeat_dom_sf"/>
</dbReference>
<dbReference type="EMBL" id="NCKW01010413">
    <property type="protein sequence ID" value="POM65236.1"/>
    <property type="molecule type" value="Genomic_DNA"/>
</dbReference>
<dbReference type="Gene3D" id="2.130.10.10">
    <property type="entry name" value="YVTN repeat-like/Quinoprotein amine dehydrogenase"/>
    <property type="match status" value="1"/>
</dbReference>
<name>A0A2P4XI68_9STRA</name>
<dbReference type="PANTHER" id="PTHR10856">
    <property type="entry name" value="CORONIN"/>
    <property type="match status" value="1"/>
</dbReference>
<reference evidence="8 9" key="1">
    <citation type="journal article" date="2017" name="Genome Biol. Evol.">
        <title>Phytophthora megakarya and P. palmivora, closely related causal agents of cacao black pod rot, underwent increases in genome sizes and gene numbers by different mechanisms.</title>
        <authorList>
            <person name="Ali S.S."/>
            <person name="Shao J."/>
            <person name="Lary D.J."/>
            <person name="Kronmiller B."/>
            <person name="Shen D."/>
            <person name="Strem M.D."/>
            <person name="Amoako-Attah I."/>
            <person name="Akrofi A.Y."/>
            <person name="Begoude B.A."/>
            <person name="Ten Hoopen G.M."/>
            <person name="Coulibaly K."/>
            <person name="Kebe B.I."/>
            <person name="Melnick R.L."/>
            <person name="Guiltinan M.J."/>
            <person name="Tyler B.M."/>
            <person name="Meinhardt L.W."/>
            <person name="Bailey B.A."/>
        </authorList>
    </citation>
    <scope>NUCLEOTIDE SEQUENCE [LARGE SCALE GENOMIC DNA]</scope>
    <source>
        <strain evidence="9">sbr112.9</strain>
    </source>
</reference>
<keyword evidence="5" id="KW-0677">Repeat</keyword>
<keyword evidence="6" id="KW-0009">Actin-binding</keyword>
<dbReference type="InterPro" id="IPR015943">
    <property type="entry name" value="WD40/YVTN_repeat-like_dom_sf"/>
</dbReference>
<organism evidence="8 9">
    <name type="scientific">Phytophthora palmivora</name>
    <dbReference type="NCBI Taxonomy" id="4796"/>
    <lineage>
        <taxon>Eukaryota</taxon>
        <taxon>Sar</taxon>
        <taxon>Stramenopiles</taxon>
        <taxon>Oomycota</taxon>
        <taxon>Peronosporomycetes</taxon>
        <taxon>Peronosporales</taxon>
        <taxon>Peronosporaceae</taxon>
        <taxon>Phytophthora</taxon>
    </lineage>
</organism>
<evidence type="ECO:0000259" key="7">
    <source>
        <dbReference type="SMART" id="SM01166"/>
    </source>
</evidence>
<dbReference type="SMART" id="SM01166">
    <property type="entry name" value="DUF1899"/>
    <property type="match status" value="1"/>
</dbReference>
<keyword evidence="3" id="KW-0963">Cytoplasm</keyword>
<protein>
    <submittedName>
        <fullName evidence="8">Coronin-like protein</fullName>
    </submittedName>
</protein>
<evidence type="ECO:0000256" key="6">
    <source>
        <dbReference type="ARBA" id="ARBA00023203"/>
    </source>
</evidence>
<evidence type="ECO:0000313" key="8">
    <source>
        <dbReference type="EMBL" id="POM65236.1"/>
    </source>
</evidence>
<dbReference type="AlphaFoldDB" id="A0A2P4XI68"/>
<dbReference type="InterPro" id="IPR015505">
    <property type="entry name" value="Coronin"/>
</dbReference>
<evidence type="ECO:0000313" key="9">
    <source>
        <dbReference type="Proteomes" id="UP000237271"/>
    </source>
</evidence>
<dbReference type="GO" id="GO:0005737">
    <property type="term" value="C:cytoplasm"/>
    <property type="evidence" value="ECO:0007669"/>
    <property type="project" value="UniProtKB-SubCell"/>
</dbReference>
<dbReference type="InterPro" id="IPR015048">
    <property type="entry name" value="DUF1899"/>
</dbReference>
<proteinExistence type="inferred from homology"/>
<comment type="subcellular location">
    <subcellularLocation>
        <location evidence="1">Cytoplasm</location>
    </subcellularLocation>
</comment>
<dbReference type="PANTHER" id="PTHR10856:SF20">
    <property type="entry name" value="CORONIN-7"/>
    <property type="match status" value="1"/>
</dbReference>